<reference evidence="2" key="1">
    <citation type="submission" date="2022-03" db="EMBL/GenBank/DDBJ databases">
        <authorList>
            <person name="Sayadi A."/>
        </authorList>
    </citation>
    <scope>NUCLEOTIDE SEQUENCE</scope>
</reference>
<accession>A0A9P0P3Q0</accession>
<comment type="caution">
    <text evidence="2">The sequence shown here is derived from an EMBL/GenBank/DDBJ whole genome shotgun (WGS) entry which is preliminary data.</text>
</comment>
<organism evidence="2 3">
    <name type="scientific">Acanthoscelides obtectus</name>
    <name type="common">Bean weevil</name>
    <name type="synonym">Bruchus obtectus</name>
    <dbReference type="NCBI Taxonomy" id="200917"/>
    <lineage>
        <taxon>Eukaryota</taxon>
        <taxon>Metazoa</taxon>
        <taxon>Ecdysozoa</taxon>
        <taxon>Arthropoda</taxon>
        <taxon>Hexapoda</taxon>
        <taxon>Insecta</taxon>
        <taxon>Pterygota</taxon>
        <taxon>Neoptera</taxon>
        <taxon>Endopterygota</taxon>
        <taxon>Coleoptera</taxon>
        <taxon>Polyphaga</taxon>
        <taxon>Cucujiformia</taxon>
        <taxon>Chrysomeloidea</taxon>
        <taxon>Chrysomelidae</taxon>
        <taxon>Bruchinae</taxon>
        <taxon>Bruchini</taxon>
        <taxon>Acanthoscelides</taxon>
    </lineage>
</organism>
<evidence type="ECO:0000313" key="3">
    <source>
        <dbReference type="Proteomes" id="UP001152888"/>
    </source>
</evidence>
<evidence type="ECO:0000313" key="2">
    <source>
        <dbReference type="EMBL" id="CAH1967494.1"/>
    </source>
</evidence>
<dbReference type="Proteomes" id="UP001152888">
    <property type="component" value="Unassembled WGS sequence"/>
</dbReference>
<feature type="region of interest" description="Disordered" evidence="1">
    <location>
        <begin position="117"/>
        <end position="156"/>
    </location>
</feature>
<sequence>MFNSPKPDLDSMLGSTTARYPSDNAYCPNNWTPAPPAYNNNYYNTTYNHQQQYGNYPPPTMVVYPSILSQVNQSQIHFHLHATPGSGTDKTTDQQYLKNEPYLDPTSTINPVVHRVEGPSAPSEVHTHAEVDPLTIDDSERTVQSQNDPSSVWRPY</sequence>
<dbReference type="AlphaFoldDB" id="A0A9P0P3Q0"/>
<dbReference type="EMBL" id="CAKOFQ010006745">
    <property type="protein sequence ID" value="CAH1967494.1"/>
    <property type="molecule type" value="Genomic_DNA"/>
</dbReference>
<evidence type="ECO:0000256" key="1">
    <source>
        <dbReference type="SAM" id="MobiDB-lite"/>
    </source>
</evidence>
<protein>
    <submittedName>
        <fullName evidence="2">Uncharacterized protein</fullName>
    </submittedName>
</protein>
<keyword evidence="3" id="KW-1185">Reference proteome</keyword>
<gene>
    <name evidence="2" type="ORF">ACAOBT_LOCUS7432</name>
</gene>
<name>A0A9P0P3Q0_ACAOB</name>
<proteinExistence type="predicted"/>